<evidence type="ECO:0000256" key="9">
    <source>
        <dbReference type="RuleBase" id="RU369079"/>
    </source>
</evidence>
<evidence type="ECO:0000256" key="3">
    <source>
        <dbReference type="ARBA" id="ARBA00022475"/>
    </source>
</evidence>
<comment type="function">
    <text evidence="9">Part of the tripartite ATP-independent periplasmic (TRAP) transport system.</text>
</comment>
<gene>
    <name evidence="11" type="ORF">SAMN05192530_106307</name>
</gene>
<evidence type="ECO:0000256" key="6">
    <source>
        <dbReference type="ARBA" id="ARBA00022989"/>
    </source>
</evidence>
<sequence>MAFLLAFSRAVDRLSAGFAVLADYLVLFAVLVSAGNAIVRYLFNMSSNGLLEVQWYMFAAIVLLGASYTLRLNEHVRVDLLYSALTPRGRILVDIFGFVVLFLPVIAYLLTLTWPFFWRSFTTGEVSMNAGGLILWPAKLTLPLGFGLLFLQGVSELIKRVAALRGLLELETRYEKPVQ</sequence>
<protein>
    <recommendedName>
        <fullName evidence="9">TRAP transporter small permease protein</fullName>
    </recommendedName>
</protein>
<accession>A0A1H0JQ10</accession>
<dbReference type="PANTHER" id="PTHR35011">
    <property type="entry name" value="2,3-DIKETO-L-GULONATE TRAP TRANSPORTER SMALL PERMEASE PROTEIN YIAM"/>
    <property type="match status" value="1"/>
</dbReference>
<comment type="subunit">
    <text evidence="9">The complex comprises the extracytoplasmic solute receptor protein and the two transmembrane proteins.</text>
</comment>
<feature type="transmembrane region" description="Helical" evidence="9">
    <location>
        <begin position="53"/>
        <end position="70"/>
    </location>
</feature>
<evidence type="ECO:0000256" key="4">
    <source>
        <dbReference type="ARBA" id="ARBA00022519"/>
    </source>
</evidence>
<dbReference type="STRING" id="1166073.SAMN05192530_106307"/>
<feature type="transmembrane region" description="Helical" evidence="9">
    <location>
        <begin position="130"/>
        <end position="151"/>
    </location>
</feature>
<evidence type="ECO:0000313" key="12">
    <source>
        <dbReference type="Proteomes" id="UP000198793"/>
    </source>
</evidence>
<dbReference type="GO" id="GO:0005886">
    <property type="term" value="C:plasma membrane"/>
    <property type="evidence" value="ECO:0007669"/>
    <property type="project" value="UniProtKB-SubCell"/>
</dbReference>
<keyword evidence="5 9" id="KW-0812">Transmembrane</keyword>
<organism evidence="11 12">
    <name type="scientific">Aureimonas jatrophae</name>
    <dbReference type="NCBI Taxonomy" id="1166073"/>
    <lineage>
        <taxon>Bacteria</taxon>
        <taxon>Pseudomonadati</taxon>
        <taxon>Pseudomonadota</taxon>
        <taxon>Alphaproteobacteria</taxon>
        <taxon>Hyphomicrobiales</taxon>
        <taxon>Aurantimonadaceae</taxon>
        <taxon>Aureimonas</taxon>
    </lineage>
</organism>
<dbReference type="Pfam" id="PF04290">
    <property type="entry name" value="DctQ"/>
    <property type="match status" value="1"/>
</dbReference>
<comment type="similarity">
    <text evidence="8 9">Belongs to the TRAP transporter small permease family.</text>
</comment>
<feature type="transmembrane region" description="Helical" evidence="9">
    <location>
        <begin position="21"/>
        <end position="41"/>
    </location>
</feature>
<evidence type="ECO:0000256" key="5">
    <source>
        <dbReference type="ARBA" id="ARBA00022692"/>
    </source>
</evidence>
<dbReference type="InterPro" id="IPR007387">
    <property type="entry name" value="TRAP_DctQ"/>
</dbReference>
<dbReference type="GO" id="GO:0022857">
    <property type="term" value="F:transmembrane transporter activity"/>
    <property type="evidence" value="ECO:0007669"/>
    <property type="project" value="UniProtKB-UniRule"/>
</dbReference>
<dbReference type="EMBL" id="FNIT01000006">
    <property type="protein sequence ID" value="SDO45895.1"/>
    <property type="molecule type" value="Genomic_DNA"/>
</dbReference>
<name>A0A1H0JQ10_9HYPH</name>
<evidence type="ECO:0000256" key="1">
    <source>
        <dbReference type="ARBA" id="ARBA00004429"/>
    </source>
</evidence>
<keyword evidence="6 9" id="KW-1133">Transmembrane helix</keyword>
<evidence type="ECO:0000313" key="11">
    <source>
        <dbReference type="EMBL" id="SDO45895.1"/>
    </source>
</evidence>
<dbReference type="OrthoDB" id="9794346at2"/>
<keyword evidence="4 9" id="KW-0997">Cell inner membrane</keyword>
<dbReference type="PANTHER" id="PTHR35011:SF4">
    <property type="entry name" value="SLL1102 PROTEIN"/>
    <property type="match status" value="1"/>
</dbReference>
<comment type="subcellular location">
    <subcellularLocation>
        <location evidence="1 9">Cell inner membrane</location>
        <topology evidence="1 9">Multi-pass membrane protein</topology>
    </subcellularLocation>
</comment>
<feature type="transmembrane region" description="Helical" evidence="9">
    <location>
        <begin position="91"/>
        <end position="110"/>
    </location>
</feature>
<dbReference type="InterPro" id="IPR055348">
    <property type="entry name" value="DctQ"/>
</dbReference>
<dbReference type="RefSeq" id="WP_090674783.1">
    <property type="nucleotide sequence ID" value="NZ_FNIT01000006.1"/>
</dbReference>
<dbReference type="AlphaFoldDB" id="A0A1H0JQ10"/>
<evidence type="ECO:0000256" key="2">
    <source>
        <dbReference type="ARBA" id="ARBA00022448"/>
    </source>
</evidence>
<reference evidence="11 12" key="1">
    <citation type="submission" date="2016-10" db="EMBL/GenBank/DDBJ databases">
        <authorList>
            <person name="de Groot N.N."/>
        </authorList>
    </citation>
    <scope>NUCLEOTIDE SEQUENCE [LARGE SCALE GENOMIC DNA]</scope>
    <source>
        <strain evidence="12">L7-484,KACC 16230,DSM 25025</strain>
    </source>
</reference>
<feature type="domain" description="Tripartite ATP-independent periplasmic transporters DctQ component" evidence="10">
    <location>
        <begin position="30"/>
        <end position="161"/>
    </location>
</feature>
<keyword evidence="12" id="KW-1185">Reference proteome</keyword>
<keyword evidence="3" id="KW-1003">Cell membrane</keyword>
<evidence type="ECO:0000256" key="7">
    <source>
        <dbReference type="ARBA" id="ARBA00023136"/>
    </source>
</evidence>
<evidence type="ECO:0000256" key="8">
    <source>
        <dbReference type="ARBA" id="ARBA00038436"/>
    </source>
</evidence>
<proteinExistence type="inferred from homology"/>
<dbReference type="Proteomes" id="UP000198793">
    <property type="component" value="Unassembled WGS sequence"/>
</dbReference>
<keyword evidence="2 9" id="KW-0813">Transport</keyword>
<keyword evidence="7 9" id="KW-0472">Membrane</keyword>
<evidence type="ECO:0000259" key="10">
    <source>
        <dbReference type="Pfam" id="PF04290"/>
    </source>
</evidence>